<reference evidence="2 3" key="1">
    <citation type="submission" date="2020-09" db="EMBL/GenBank/DDBJ databases">
        <title>De no assembly of potato wild relative species, Solanum commersonii.</title>
        <authorList>
            <person name="Cho K."/>
        </authorList>
    </citation>
    <scope>NUCLEOTIDE SEQUENCE [LARGE SCALE GENOMIC DNA]</scope>
    <source>
        <strain evidence="2">LZ3.2</strain>
        <tissue evidence="2">Leaf</tissue>
    </source>
</reference>
<comment type="caution">
    <text evidence="2">The sequence shown here is derived from an EMBL/GenBank/DDBJ whole genome shotgun (WGS) entry which is preliminary data.</text>
</comment>
<organism evidence="2 3">
    <name type="scientific">Solanum commersonii</name>
    <name type="common">Commerson's wild potato</name>
    <name type="synonym">Commerson's nightshade</name>
    <dbReference type="NCBI Taxonomy" id="4109"/>
    <lineage>
        <taxon>Eukaryota</taxon>
        <taxon>Viridiplantae</taxon>
        <taxon>Streptophyta</taxon>
        <taxon>Embryophyta</taxon>
        <taxon>Tracheophyta</taxon>
        <taxon>Spermatophyta</taxon>
        <taxon>Magnoliopsida</taxon>
        <taxon>eudicotyledons</taxon>
        <taxon>Gunneridae</taxon>
        <taxon>Pentapetalae</taxon>
        <taxon>asterids</taxon>
        <taxon>lamiids</taxon>
        <taxon>Solanales</taxon>
        <taxon>Solanaceae</taxon>
        <taxon>Solanoideae</taxon>
        <taxon>Solaneae</taxon>
        <taxon>Solanum</taxon>
    </lineage>
</organism>
<dbReference type="Proteomes" id="UP000824120">
    <property type="component" value="Chromosome 1"/>
</dbReference>
<evidence type="ECO:0000313" key="2">
    <source>
        <dbReference type="EMBL" id="KAG5629666.1"/>
    </source>
</evidence>
<gene>
    <name evidence="2" type="ORF">H5410_001383</name>
</gene>
<dbReference type="EMBL" id="JACXVP010000001">
    <property type="protein sequence ID" value="KAG5629666.1"/>
    <property type="molecule type" value="Genomic_DNA"/>
</dbReference>
<accession>A0A9J6AZD9</accession>
<evidence type="ECO:0000313" key="3">
    <source>
        <dbReference type="Proteomes" id="UP000824120"/>
    </source>
</evidence>
<name>A0A9J6AZD9_SOLCO</name>
<evidence type="ECO:0000259" key="1">
    <source>
        <dbReference type="Pfam" id="PF00134"/>
    </source>
</evidence>
<keyword evidence="3" id="KW-1185">Reference proteome</keyword>
<protein>
    <recommendedName>
        <fullName evidence="1">Cyclin N-terminal domain-containing protein</fullName>
    </recommendedName>
</protein>
<feature type="domain" description="Cyclin N-terminal" evidence="1">
    <location>
        <begin position="22"/>
        <end position="56"/>
    </location>
</feature>
<proteinExistence type="predicted"/>
<dbReference type="Pfam" id="PF00134">
    <property type="entry name" value="Cyclin_N"/>
    <property type="match status" value="1"/>
</dbReference>
<dbReference type="Gene3D" id="1.10.472.10">
    <property type="entry name" value="Cyclin-like"/>
    <property type="match status" value="1"/>
</dbReference>
<dbReference type="SUPFAM" id="SSF47954">
    <property type="entry name" value="Cyclin-like"/>
    <property type="match status" value="1"/>
</dbReference>
<dbReference type="AlphaFoldDB" id="A0A9J6AZD9"/>
<dbReference type="InterPro" id="IPR036915">
    <property type="entry name" value="Cyclin-like_sf"/>
</dbReference>
<dbReference type="OrthoDB" id="1724557at2759"/>
<dbReference type="InterPro" id="IPR006671">
    <property type="entry name" value="Cyclin_N"/>
</dbReference>
<sequence length="66" mass="7864">MKILKNLLSMNHTHLRMKGTKDRFLEKQGIVRKKFYLIDLAEMLLACKYDEVYVPLEEEGFGVDFR</sequence>